<accession>A0A2J8A124</accession>
<keyword evidence="1" id="KW-0472">Membrane</keyword>
<keyword evidence="1" id="KW-0812">Transmembrane</keyword>
<proteinExistence type="predicted"/>
<name>A0A2J8A124_9CHLO</name>
<dbReference type="AlphaFoldDB" id="A0A2J8A124"/>
<dbReference type="Proteomes" id="UP000236333">
    <property type="component" value="Unassembled WGS sequence"/>
</dbReference>
<reference evidence="2 3" key="1">
    <citation type="journal article" date="2017" name="Mol. Biol. Evol.">
        <title>The 4-celled Tetrabaena socialis nuclear genome reveals the essential components for genetic control of cell number at the origin of multicellularity in the volvocine lineage.</title>
        <authorList>
            <person name="Featherston J."/>
            <person name="Arakaki Y."/>
            <person name="Hanschen E.R."/>
            <person name="Ferris P.J."/>
            <person name="Michod R.E."/>
            <person name="Olson B.J.S.C."/>
            <person name="Nozaki H."/>
            <person name="Durand P.M."/>
        </authorList>
    </citation>
    <scope>NUCLEOTIDE SEQUENCE [LARGE SCALE GENOMIC DNA]</scope>
    <source>
        <strain evidence="2 3">NIES-571</strain>
    </source>
</reference>
<evidence type="ECO:0000313" key="3">
    <source>
        <dbReference type="Proteomes" id="UP000236333"/>
    </source>
</evidence>
<keyword evidence="1" id="KW-1133">Transmembrane helix</keyword>
<organism evidence="2 3">
    <name type="scientific">Tetrabaena socialis</name>
    <dbReference type="NCBI Taxonomy" id="47790"/>
    <lineage>
        <taxon>Eukaryota</taxon>
        <taxon>Viridiplantae</taxon>
        <taxon>Chlorophyta</taxon>
        <taxon>core chlorophytes</taxon>
        <taxon>Chlorophyceae</taxon>
        <taxon>CS clade</taxon>
        <taxon>Chlamydomonadales</taxon>
        <taxon>Tetrabaenaceae</taxon>
        <taxon>Tetrabaena</taxon>
    </lineage>
</organism>
<sequence>MRYSKPGRDQGGGMNSVVIAAAATLSLLVASTWLLWPASRSKPLVVSNATAVTSTAAAQPVQDDGPVSQEAQRLAAVYKKMADEFTNGDLDPAVIGQLRGWFHGLEGKADTPWPRRYTELEEPLRFGAVRLLVVPLDESPAVLRIAAGVTADVMRLLPLGAKVFANSRGNYHSTIFHTSQPTDPRADPTLPDGGVDLSLRPAQRRTMTPAEWGHELETMRRLVSETPVPVLRLERVVQAASGVLLLTWTEVGEGAVIPDLRRRLREAFPGASTKQATIIHSSMLRIAVAAISAAAERWSARLRGTRYSPAALWLIRETEFSTIAGEREVLTLADPAAAPRRW</sequence>
<dbReference type="EMBL" id="PGGS01000249">
    <property type="protein sequence ID" value="PNH06223.1"/>
    <property type="molecule type" value="Genomic_DNA"/>
</dbReference>
<dbReference type="OrthoDB" id="119121at2759"/>
<evidence type="ECO:0000313" key="2">
    <source>
        <dbReference type="EMBL" id="PNH06223.1"/>
    </source>
</evidence>
<dbReference type="PANTHER" id="PTHR37204:SF1">
    <property type="entry name" value="TRANSMEMBRANE PROTEIN"/>
    <property type="match status" value="1"/>
</dbReference>
<protein>
    <submittedName>
        <fullName evidence="2">Uncharacterized protein</fullName>
    </submittedName>
</protein>
<dbReference type="PANTHER" id="PTHR37204">
    <property type="entry name" value="TRANSMEMBRANE PROTEIN"/>
    <property type="match status" value="1"/>
</dbReference>
<gene>
    <name evidence="2" type="ORF">TSOC_007410</name>
</gene>
<feature type="transmembrane region" description="Helical" evidence="1">
    <location>
        <begin position="12"/>
        <end position="36"/>
    </location>
</feature>
<evidence type="ECO:0000256" key="1">
    <source>
        <dbReference type="SAM" id="Phobius"/>
    </source>
</evidence>
<keyword evidence="3" id="KW-1185">Reference proteome</keyword>
<comment type="caution">
    <text evidence="2">The sequence shown here is derived from an EMBL/GenBank/DDBJ whole genome shotgun (WGS) entry which is preliminary data.</text>
</comment>